<reference evidence="2" key="2">
    <citation type="submission" date="2015-07" db="EMBL/GenBank/DDBJ databases">
        <authorList>
            <person name="Noorani M."/>
        </authorList>
    </citation>
    <scope>NUCLEOTIDE SEQUENCE</scope>
    <source>
        <strain evidence="2">Yugu1</strain>
    </source>
</reference>
<gene>
    <name evidence="2" type="ORF">SETIT_2G317600v2</name>
</gene>
<dbReference type="EMBL" id="CM003529">
    <property type="protein sequence ID" value="RCV13076.1"/>
    <property type="molecule type" value="Genomic_DNA"/>
</dbReference>
<dbReference type="AlphaFoldDB" id="A0A368Q4W9"/>
<accession>A0A368Q4W9</accession>
<organism evidence="2">
    <name type="scientific">Setaria italica</name>
    <name type="common">Foxtail millet</name>
    <name type="synonym">Panicum italicum</name>
    <dbReference type="NCBI Taxonomy" id="4555"/>
    <lineage>
        <taxon>Eukaryota</taxon>
        <taxon>Viridiplantae</taxon>
        <taxon>Streptophyta</taxon>
        <taxon>Embryophyta</taxon>
        <taxon>Tracheophyta</taxon>
        <taxon>Spermatophyta</taxon>
        <taxon>Magnoliopsida</taxon>
        <taxon>Liliopsida</taxon>
        <taxon>Poales</taxon>
        <taxon>Poaceae</taxon>
        <taxon>PACMAD clade</taxon>
        <taxon>Panicoideae</taxon>
        <taxon>Panicodae</taxon>
        <taxon>Paniceae</taxon>
        <taxon>Cenchrinae</taxon>
        <taxon>Setaria</taxon>
    </lineage>
</organism>
<feature type="compositionally biased region" description="Basic and acidic residues" evidence="1">
    <location>
        <begin position="51"/>
        <end position="61"/>
    </location>
</feature>
<dbReference type="InterPro" id="IPR021470">
    <property type="entry name" value="DUF3123"/>
</dbReference>
<proteinExistence type="predicted"/>
<protein>
    <submittedName>
        <fullName evidence="2">Uncharacterized protein</fullName>
    </submittedName>
</protein>
<reference evidence="2" key="1">
    <citation type="journal article" date="2012" name="Nat. Biotechnol.">
        <title>Reference genome sequence of the model plant Setaria.</title>
        <authorList>
            <person name="Bennetzen J.L."/>
            <person name="Schmutz J."/>
            <person name="Wang H."/>
            <person name="Percifield R."/>
            <person name="Hawkins J."/>
            <person name="Pontaroli A.C."/>
            <person name="Estep M."/>
            <person name="Feng L."/>
            <person name="Vaughn J.N."/>
            <person name="Grimwood J."/>
            <person name="Jenkins J."/>
            <person name="Barry K."/>
            <person name="Lindquist E."/>
            <person name="Hellsten U."/>
            <person name="Deshpande S."/>
            <person name="Wang X."/>
            <person name="Wu X."/>
            <person name="Mitros T."/>
            <person name="Triplett J."/>
            <person name="Yang X."/>
            <person name="Ye C.Y."/>
            <person name="Mauro-Herrera M."/>
            <person name="Wang L."/>
            <person name="Li P."/>
            <person name="Sharma M."/>
            <person name="Sharma R."/>
            <person name="Ronald P.C."/>
            <person name="Panaud O."/>
            <person name="Kellogg E.A."/>
            <person name="Brutnell T.P."/>
            <person name="Doust A.N."/>
            <person name="Tuskan G.A."/>
            <person name="Rokhsar D."/>
            <person name="Devos K.M."/>
        </authorList>
    </citation>
    <scope>NUCLEOTIDE SEQUENCE [LARGE SCALE GENOMIC DNA]</scope>
    <source>
        <strain evidence="2">Yugu1</strain>
    </source>
</reference>
<name>A0A368Q4W9_SETIT</name>
<sequence length="223" mass="24974">MVMPHRLSSSCTQSIHRELQRRRLKPLAPKSSATMKPSASPPPPCESAHYTSREPRPRPPSEKIPSSFAAQSRCRRHRRAVASSTSFATPTRRLSPDATISVRCLFTQVSARSYSYHRRRASEARDGGRCPHEDHDATTLKTEKALVLWLKAMVVSPTHEGYEVIYGPVCPCASAATATVPAAKKKEMLPAPRPTRARKNLRLIRRNLLPEMERQARADLQGY</sequence>
<evidence type="ECO:0000256" key="1">
    <source>
        <dbReference type="SAM" id="MobiDB-lite"/>
    </source>
</evidence>
<dbReference type="STRING" id="4555.A0A368Q4W9"/>
<feature type="compositionally biased region" description="Low complexity" evidence="1">
    <location>
        <begin position="28"/>
        <end position="38"/>
    </location>
</feature>
<evidence type="ECO:0000313" key="2">
    <source>
        <dbReference type="EMBL" id="RCV13076.1"/>
    </source>
</evidence>
<feature type="region of interest" description="Disordered" evidence="1">
    <location>
        <begin position="1"/>
        <end position="92"/>
    </location>
</feature>
<dbReference type="Pfam" id="PF11321">
    <property type="entry name" value="DUF3123"/>
    <property type="match status" value="1"/>
</dbReference>